<name>A0ABR3ENH7_9AGAR</name>
<dbReference type="EMBL" id="JBAHYK010002785">
    <property type="protein sequence ID" value="KAL0564436.1"/>
    <property type="molecule type" value="Genomic_DNA"/>
</dbReference>
<reference evidence="1 2" key="1">
    <citation type="submission" date="2024-02" db="EMBL/GenBank/DDBJ databases">
        <title>A draft genome for the cacao thread blight pathogen Marasmius crinis-equi.</title>
        <authorList>
            <person name="Cohen S.P."/>
            <person name="Baruah I.K."/>
            <person name="Amoako-Attah I."/>
            <person name="Bukari Y."/>
            <person name="Meinhardt L.W."/>
            <person name="Bailey B.A."/>
        </authorList>
    </citation>
    <scope>NUCLEOTIDE SEQUENCE [LARGE SCALE GENOMIC DNA]</scope>
    <source>
        <strain evidence="1 2">GH-76</strain>
    </source>
</reference>
<dbReference type="Proteomes" id="UP001465976">
    <property type="component" value="Unassembled WGS sequence"/>
</dbReference>
<accession>A0ABR3ENH7</accession>
<comment type="caution">
    <text evidence="1">The sequence shown here is derived from an EMBL/GenBank/DDBJ whole genome shotgun (WGS) entry which is preliminary data.</text>
</comment>
<gene>
    <name evidence="1" type="ORF">V5O48_017609</name>
</gene>
<proteinExistence type="predicted"/>
<dbReference type="InterPro" id="IPR011333">
    <property type="entry name" value="SKP1/BTB/POZ_sf"/>
</dbReference>
<dbReference type="Gene3D" id="3.30.710.10">
    <property type="entry name" value="Potassium Channel Kv1.1, Chain A"/>
    <property type="match status" value="1"/>
</dbReference>
<evidence type="ECO:0000313" key="2">
    <source>
        <dbReference type="Proteomes" id="UP001465976"/>
    </source>
</evidence>
<sequence>MGEVQMHPDIDFPDANLFIQSDSDTVVFGVYKGLIARRVTVFSDMFALPQPGGSQGTSTETAIAIPQVTTAEIEAFLRFVSGLETLQKPLSIDFCLRLLKLSHRFQYREGYGTAVQDVIFQATWVQKVVLGKLTIEDAAEFSGETMFLFQRGEALYIHTFEQLLSQVPTSVIDGTLWKGSSCTNHAQCLRSIAATWRQIQEDLQKNGEGRRRNMWRLSYILDTYQFPATNLLCKIHFHVDIQNCLKVFHEGILTKIVGKFIPNPLPPV</sequence>
<protein>
    <recommendedName>
        <fullName evidence="3">BTB domain-containing protein</fullName>
    </recommendedName>
</protein>
<evidence type="ECO:0000313" key="1">
    <source>
        <dbReference type="EMBL" id="KAL0564436.1"/>
    </source>
</evidence>
<evidence type="ECO:0008006" key="3">
    <source>
        <dbReference type="Google" id="ProtNLM"/>
    </source>
</evidence>
<keyword evidence="2" id="KW-1185">Reference proteome</keyword>
<organism evidence="1 2">
    <name type="scientific">Marasmius crinis-equi</name>
    <dbReference type="NCBI Taxonomy" id="585013"/>
    <lineage>
        <taxon>Eukaryota</taxon>
        <taxon>Fungi</taxon>
        <taxon>Dikarya</taxon>
        <taxon>Basidiomycota</taxon>
        <taxon>Agaricomycotina</taxon>
        <taxon>Agaricomycetes</taxon>
        <taxon>Agaricomycetidae</taxon>
        <taxon>Agaricales</taxon>
        <taxon>Marasmiineae</taxon>
        <taxon>Marasmiaceae</taxon>
        <taxon>Marasmius</taxon>
    </lineage>
</organism>